<accession>G4TTT5</accession>
<dbReference type="InterPro" id="IPR036812">
    <property type="entry name" value="NAD(P)_OxRdtase_dom_sf"/>
</dbReference>
<gene>
    <name evidence="2" type="ORF">PIIN_11879</name>
</gene>
<dbReference type="HOGENOM" id="CLU_2528291_0_0_1"/>
<dbReference type="Gene3D" id="3.20.20.100">
    <property type="entry name" value="NADP-dependent oxidoreductase domain"/>
    <property type="match status" value="1"/>
</dbReference>
<dbReference type="STRING" id="1109443.G4TTT5"/>
<dbReference type="InterPro" id="IPR023210">
    <property type="entry name" value="NADP_OxRdtase_dom"/>
</dbReference>
<dbReference type="Proteomes" id="UP000007148">
    <property type="component" value="Unassembled WGS sequence"/>
</dbReference>
<dbReference type="AlphaFoldDB" id="G4TTT5"/>
<keyword evidence="3" id="KW-1185">Reference proteome</keyword>
<dbReference type="Pfam" id="PF00248">
    <property type="entry name" value="Aldo_ket_red"/>
    <property type="match status" value="1"/>
</dbReference>
<dbReference type="SUPFAM" id="SSF51430">
    <property type="entry name" value="NAD(P)-linked oxidoreductase"/>
    <property type="match status" value="1"/>
</dbReference>
<dbReference type="EMBL" id="CAFZ01000348">
    <property type="protein sequence ID" value="CCA74728.1"/>
    <property type="molecule type" value="Genomic_DNA"/>
</dbReference>
<evidence type="ECO:0000313" key="2">
    <source>
        <dbReference type="EMBL" id="CCA74728.1"/>
    </source>
</evidence>
<protein>
    <recommendedName>
        <fullName evidence="1">NADP-dependent oxidoreductase domain-containing protein</fullName>
    </recommendedName>
</protein>
<comment type="caution">
    <text evidence="2">The sequence shown here is derived from an EMBL/GenBank/DDBJ whole genome shotgun (WGS) entry which is preliminary data.</text>
</comment>
<sequence>MPIEALQAQDLVGEALAQMIDTKTITREDIFLQTKFTPIGGQDTAQPLPYNPKDPVTKQVGDSFVVSLTNLRTTYLDLYILHSP</sequence>
<dbReference type="OrthoDB" id="5357513at2759"/>
<evidence type="ECO:0000313" key="3">
    <source>
        <dbReference type="Proteomes" id="UP000007148"/>
    </source>
</evidence>
<dbReference type="InParanoid" id="G4TTT5"/>
<feature type="domain" description="NADP-dependent oxidoreductase" evidence="1">
    <location>
        <begin position="7"/>
        <end position="84"/>
    </location>
</feature>
<reference evidence="2 3" key="1">
    <citation type="journal article" date="2011" name="PLoS Pathog.">
        <title>Endophytic Life Strategies Decoded by Genome and Transcriptome Analyses of the Mutualistic Root Symbiont Piriformospora indica.</title>
        <authorList>
            <person name="Zuccaro A."/>
            <person name="Lahrmann U."/>
            <person name="Guldener U."/>
            <person name="Langen G."/>
            <person name="Pfiffi S."/>
            <person name="Biedenkopf D."/>
            <person name="Wong P."/>
            <person name="Samans B."/>
            <person name="Grimm C."/>
            <person name="Basiewicz M."/>
            <person name="Murat C."/>
            <person name="Martin F."/>
            <person name="Kogel K.H."/>
        </authorList>
    </citation>
    <scope>NUCLEOTIDE SEQUENCE [LARGE SCALE GENOMIC DNA]</scope>
    <source>
        <strain evidence="2 3">DSM 11827</strain>
    </source>
</reference>
<dbReference type="eggNOG" id="KOG1577">
    <property type="taxonomic scope" value="Eukaryota"/>
</dbReference>
<proteinExistence type="predicted"/>
<organism evidence="2 3">
    <name type="scientific">Serendipita indica (strain DSM 11827)</name>
    <name type="common">Root endophyte fungus</name>
    <name type="synonym">Piriformospora indica</name>
    <dbReference type="NCBI Taxonomy" id="1109443"/>
    <lineage>
        <taxon>Eukaryota</taxon>
        <taxon>Fungi</taxon>
        <taxon>Dikarya</taxon>
        <taxon>Basidiomycota</taxon>
        <taxon>Agaricomycotina</taxon>
        <taxon>Agaricomycetes</taxon>
        <taxon>Sebacinales</taxon>
        <taxon>Serendipitaceae</taxon>
        <taxon>Serendipita</taxon>
    </lineage>
</organism>
<name>G4TTT5_SERID</name>
<evidence type="ECO:0000259" key="1">
    <source>
        <dbReference type="Pfam" id="PF00248"/>
    </source>
</evidence>